<dbReference type="PANTHER" id="PTHR42985:SF21">
    <property type="entry name" value="SODIUM-DEPENDENT MULTIVITAMIN TRANSPORTER-LIKE PROTEIN"/>
    <property type="match status" value="1"/>
</dbReference>
<feature type="domain" description="Reverse transcriptase" evidence="13">
    <location>
        <begin position="1"/>
        <end position="85"/>
    </location>
</feature>
<keyword evidence="9 12" id="KW-0472">Membrane</keyword>
<dbReference type="Pfam" id="PF00474">
    <property type="entry name" value="SSF"/>
    <property type="match status" value="2"/>
</dbReference>
<evidence type="ECO:0000256" key="11">
    <source>
        <dbReference type="RuleBase" id="RU362091"/>
    </source>
</evidence>
<keyword evidence="15" id="KW-1185">Reference proteome</keyword>
<feature type="transmembrane region" description="Helical" evidence="12">
    <location>
        <begin position="278"/>
        <end position="300"/>
    </location>
</feature>
<keyword evidence="8" id="KW-0406">Ion transport</keyword>
<evidence type="ECO:0000256" key="7">
    <source>
        <dbReference type="ARBA" id="ARBA00023053"/>
    </source>
</evidence>
<dbReference type="PROSITE" id="PS50283">
    <property type="entry name" value="NA_SOLUT_SYMP_3"/>
    <property type="match status" value="2"/>
</dbReference>
<feature type="transmembrane region" description="Helical" evidence="12">
    <location>
        <begin position="589"/>
        <end position="608"/>
    </location>
</feature>
<gene>
    <name evidence="14" type="ORF">ANN_15524</name>
</gene>
<keyword evidence="7" id="KW-0915">Sodium</keyword>
<dbReference type="EMBL" id="JAJSOF020000027">
    <property type="protein sequence ID" value="KAJ4433265.1"/>
    <property type="molecule type" value="Genomic_DNA"/>
</dbReference>
<dbReference type="Proteomes" id="UP001148838">
    <property type="component" value="Unassembled WGS sequence"/>
</dbReference>
<dbReference type="InterPro" id="IPR038377">
    <property type="entry name" value="Na/Glc_symporter_sf"/>
</dbReference>
<feature type="non-terminal residue" evidence="14">
    <location>
        <position position="1"/>
    </location>
</feature>
<keyword evidence="5 12" id="KW-0812">Transmembrane</keyword>
<evidence type="ECO:0000256" key="4">
    <source>
        <dbReference type="ARBA" id="ARBA00022475"/>
    </source>
</evidence>
<feature type="transmembrane region" description="Helical" evidence="12">
    <location>
        <begin position="483"/>
        <end position="509"/>
    </location>
</feature>
<dbReference type="PANTHER" id="PTHR42985">
    <property type="entry name" value="SODIUM-COUPLED MONOCARBOXYLATE TRANSPORTER"/>
    <property type="match status" value="1"/>
</dbReference>
<comment type="caution">
    <text evidence="14">The sequence shown here is derived from an EMBL/GenBank/DDBJ whole genome shotgun (WGS) entry which is preliminary data.</text>
</comment>
<name>A0ABQ8SHL2_PERAM</name>
<evidence type="ECO:0000313" key="15">
    <source>
        <dbReference type="Proteomes" id="UP001148838"/>
    </source>
</evidence>
<dbReference type="PROSITE" id="PS50878">
    <property type="entry name" value="RT_POL"/>
    <property type="match status" value="1"/>
</dbReference>
<dbReference type="InterPro" id="IPR000477">
    <property type="entry name" value="RT_dom"/>
</dbReference>
<dbReference type="InterPro" id="IPR051163">
    <property type="entry name" value="Sodium:Solute_Symporter_SSF"/>
</dbReference>
<evidence type="ECO:0000256" key="9">
    <source>
        <dbReference type="ARBA" id="ARBA00023136"/>
    </source>
</evidence>
<evidence type="ECO:0000313" key="14">
    <source>
        <dbReference type="EMBL" id="KAJ4433265.1"/>
    </source>
</evidence>
<accession>A0ABQ8SHL2</accession>
<evidence type="ECO:0000256" key="8">
    <source>
        <dbReference type="ARBA" id="ARBA00023065"/>
    </source>
</evidence>
<comment type="subcellular location">
    <subcellularLocation>
        <location evidence="1">Cell membrane</location>
        <topology evidence="1">Multi-pass membrane protein</topology>
    </subcellularLocation>
</comment>
<organism evidence="14 15">
    <name type="scientific">Periplaneta americana</name>
    <name type="common">American cockroach</name>
    <name type="synonym">Blatta americana</name>
    <dbReference type="NCBI Taxonomy" id="6978"/>
    <lineage>
        <taxon>Eukaryota</taxon>
        <taxon>Metazoa</taxon>
        <taxon>Ecdysozoa</taxon>
        <taxon>Arthropoda</taxon>
        <taxon>Hexapoda</taxon>
        <taxon>Insecta</taxon>
        <taxon>Pterygota</taxon>
        <taxon>Neoptera</taxon>
        <taxon>Polyneoptera</taxon>
        <taxon>Dictyoptera</taxon>
        <taxon>Blattodea</taxon>
        <taxon>Blattoidea</taxon>
        <taxon>Blattidae</taxon>
        <taxon>Blattinae</taxon>
        <taxon>Periplaneta</taxon>
    </lineage>
</organism>
<keyword evidence="4" id="KW-1003">Cell membrane</keyword>
<dbReference type="InterPro" id="IPR001734">
    <property type="entry name" value="Na/solute_symporter"/>
</dbReference>
<dbReference type="Pfam" id="PF20049">
    <property type="entry name" value="DUF6451"/>
    <property type="match status" value="1"/>
</dbReference>
<evidence type="ECO:0000256" key="10">
    <source>
        <dbReference type="ARBA" id="ARBA00023201"/>
    </source>
</evidence>
<keyword evidence="3" id="KW-0813">Transport</keyword>
<dbReference type="Gene3D" id="1.20.1730.10">
    <property type="entry name" value="Sodium/glucose cotransporter"/>
    <property type="match status" value="2"/>
</dbReference>
<evidence type="ECO:0000256" key="5">
    <source>
        <dbReference type="ARBA" id="ARBA00022692"/>
    </source>
</evidence>
<comment type="similarity">
    <text evidence="2 11">Belongs to the sodium:solute symporter (SSF) (TC 2.A.21) family.</text>
</comment>
<feature type="transmembrane region" description="Helical" evidence="12">
    <location>
        <begin position="351"/>
        <end position="374"/>
    </location>
</feature>
<dbReference type="InterPro" id="IPR045609">
    <property type="entry name" value="DUF6451"/>
</dbReference>
<feature type="transmembrane region" description="Helical" evidence="12">
    <location>
        <begin position="444"/>
        <end position="463"/>
    </location>
</feature>
<protein>
    <recommendedName>
        <fullName evidence="13">Reverse transcriptase domain-containing protein</fullName>
    </recommendedName>
</protein>
<sequence length="631" mass="70625">GILWGLSVRLEDLDYADDICLLAHSFEDMKAKLQQLEMGAQKMGLQININKSKELRIGTNQPTFLTLSSGVIENVKGFSYLGSIVSQNGGTDSDVKVRIKKARYAFGLLKPIWKSAAYTINTKVRIFNTNVKSVLLYGCETWKITKTVINQLQVFINRCLRNILKIFWPVQISKENLWLKTEQKPVKLEIRHRHRLGHTLLRPPDDPARKALDWNPQGSRGIGRPKITWKRTVLTEAKMMGKTWSEIKALAKNRVRWGSFLRALCHPLLGSAELLFGWLDYSFFVLMLVLSTLIGIYFGFWGNKSDTPEEYLLGGKSMATLPVAVSLVASDISGITIMGDPAEAYTYGTLYWLRAGFYPLVILANNYLYLPVFYELQLTSIYEGGIKAVVWTDFLQGVVMVGASIVVITLGLIHVGGFGIVWQRSLEAGRINIFEMNPSPFERLSFWIIAFGGPIGSVGYVCVNQGMVQRFLSLPNYKEAQKSLLILAVGFIFIKSVSTFMGLTIFATYYDCDPLKTKAISRSDQLIPYYIMDVASLIPGLPGLFVAGIFSAALSTMSTVLNSLAATLFEDFVRPCLSVNISDRASNNIIKLLVVIIGAICVVLVIVVDKIGGVVQVKIWLKYRWLRTRLF</sequence>
<feature type="transmembrane region" description="Helical" evidence="12">
    <location>
        <begin position="394"/>
        <end position="423"/>
    </location>
</feature>
<evidence type="ECO:0000256" key="12">
    <source>
        <dbReference type="SAM" id="Phobius"/>
    </source>
</evidence>
<evidence type="ECO:0000259" key="13">
    <source>
        <dbReference type="PROSITE" id="PS50878"/>
    </source>
</evidence>
<feature type="transmembrane region" description="Helical" evidence="12">
    <location>
        <begin position="320"/>
        <end position="339"/>
    </location>
</feature>
<proteinExistence type="inferred from homology"/>
<evidence type="ECO:0000256" key="6">
    <source>
        <dbReference type="ARBA" id="ARBA00022989"/>
    </source>
</evidence>
<evidence type="ECO:0000256" key="2">
    <source>
        <dbReference type="ARBA" id="ARBA00006434"/>
    </source>
</evidence>
<keyword evidence="6 12" id="KW-1133">Transmembrane helix</keyword>
<evidence type="ECO:0000256" key="1">
    <source>
        <dbReference type="ARBA" id="ARBA00004651"/>
    </source>
</evidence>
<feature type="transmembrane region" description="Helical" evidence="12">
    <location>
        <begin position="530"/>
        <end position="554"/>
    </location>
</feature>
<reference evidence="14 15" key="1">
    <citation type="journal article" date="2022" name="Allergy">
        <title>Genome assembly and annotation of Periplaneta americana reveal a comprehensive cockroach allergen profile.</title>
        <authorList>
            <person name="Wang L."/>
            <person name="Xiong Q."/>
            <person name="Saelim N."/>
            <person name="Wang L."/>
            <person name="Nong W."/>
            <person name="Wan A.T."/>
            <person name="Shi M."/>
            <person name="Liu X."/>
            <person name="Cao Q."/>
            <person name="Hui J.H.L."/>
            <person name="Sookrung N."/>
            <person name="Leung T.F."/>
            <person name="Tungtrongchitr A."/>
            <person name="Tsui S.K.W."/>
        </authorList>
    </citation>
    <scope>NUCLEOTIDE SEQUENCE [LARGE SCALE GENOMIC DNA]</scope>
    <source>
        <strain evidence="14">PWHHKU_190912</strain>
    </source>
</reference>
<evidence type="ECO:0000256" key="3">
    <source>
        <dbReference type="ARBA" id="ARBA00022448"/>
    </source>
</evidence>
<keyword evidence="10" id="KW-0739">Sodium transport</keyword>